<protein>
    <submittedName>
        <fullName evidence="2">Uncharacterized protein</fullName>
    </submittedName>
</protein>
<reference evidence="2 3" key="1">
    <citation type="submission" date="2020-02" db="EMBL/GenBank/DDBJ databases">
        <title>Streptomyces malaysiensis DSM14702 (JHCC583434, PFL_A843) Genome sequencing and assembly.</title>
        <authorList>
            <person name="Samborskyy M."/>
        </authorList>
    </citation>
    <scope>NUCLEOTIDE SEQUENCE [LARGE SCALE GENOMIC DNA]</scope>
    <source>
        <strain evidence="2 3">DSM 14702</strain>
    </source>
</reference>
<feature type="region of interest" description="Disordered" evidence="1">
    <location>
        <begin position="1"/>
        <end position="21"/>
    </location>
</feature>
<dbReference type="AlphaFoldDB" id="A0A7X6B1F8"/>
<evidence type="ECO:0000313" key="3">
    <source>
        <dbReference type="Proteomes" id="UP000536624"/>
    </source>
</evidence>
<accession>A0A7X6B1F8</accession>
<proteinExistence type="predicted"/>
<sequence>MEPVGTEGDDEDSPEGRDDCNDERKRLACEAAVNLTVTVLGGVAVELLSRLF</sequence>
<evidence type="ECO:0000256" key="1">
    <source>
        <dbReference type="SAM" id="MobiDB-lite"/>
    </source>
</evidence>
<organism evidence="2 3">
    <name type="scientific">Streptomyces malaysiensis</name>
    <dbReference type="NCBI Taxonomy" id="92644"/>
    <lineage>
        <taxon>Bacteria</taxon>
        <taxon>Bacillati</taxon>
        <taxon>Actinomycetota</taxon>
        <taxon>Actinomycetes</taxon>
        <taxon>Kitasatosporales</taxon>
        <taxon>Streptomycetaceae</taxon>
        <taxon>Streptomyces</taxon>
        <taxon>Streptomyces violaceusniger group</taxon>
    </lineage>
</organism>
<name>A0A7X6B1F8_STRMQ</name>
<dbReference type="RefSeq" id="WP_167504726.1">
    <property type="nucleotide sequence ID" value="NZ_JAALLH010000002.1"/>
</dbReference>
<gene>
    <name evidence="2" type="ORF">SMALB_7640</name>
</gene>
<comment type="caution">
    <text evidence="2">The sequence shown here is derived from an EMBL/GenBank/DDBJ whole genome shotgun (WGS) entry which is preliminary data.</text>
</comment>
<dbReference type="EMBL" id="JAALLH010000002">
    <property type="protein sequence ID" value="NIY69516.1"/>
    <property type="molecule type" value="Genomic_DNA"/>
</dbReference>
<evidence type="ECO:0000313" key="2">
    <source>
        <dbReference type="EMBL" id="NIY69516.1"/>
    </source>
</evidence>
<dbReference type="Proteomes" id="UP000536624">
    <property type="component" value="Unassembled WGS sequence"/>
</dbReference>